<evidence type="ECO:0000259" key="10">
    <source>
        <dbReference type="PROSITE" id="PS51012"/>
    </source>
</evidence>
<evidence type="ECO:0000256" key="2">
    <source>
        <dbReference type="ARBA" id="ARBA00007783"/>
    </source>
</evidence>
<feature type="transmembrane region" description="Helical" evidence="9">
    <location>
        <begin position="61"/>
        <end position="78"/>
    </location>
</feature>
<dbReference type="InterPro" id="IPR013525">
    <property type="entry name" value="ABC2_TM"/>
</dbReference>
<keyword evidence="7 9" id="KW-1133">Transmembrane helix</keyword>
<feature type="transmembrane region" description="Helical" evidence="9">
    <location>
        <begin position="240"/>
        <end position="261"/>
    </location>
</feature>
<evidence type="ECO:0000256" key="8">
    <source>
        <dbReference type="ARBA" id="ARBA00023136"/>
    </source>
</evidence>
<dbReference type="Pfam" id="PF01061">
    <property type="entry name" value="ABC2_membrane"/>
    <property type="match status" value="1"/>
</dbReference>
<keyword evidence="8 9" id="KW-0472">Membrane</keyword>
<feature type="transmembrane region" description="Helical" evidence="9">
    <location>
        <begin position="174"/>
        <end position="193"/>
    </location>
</feature>
<reference evidence="11 12" key="1">
    <citation type="submission" date="2016-12" db="EMBL/GenBank/DDBJ databases">
        <title>Genome sequencing of Methylocaldum marinum.</title>
        <authorList>
            <person name="Takeuchi M."/>
            <person name="Kamagata Y."/>
            <person name="Hiraoka S."/>
            <person name="Oshima K."/>
            <person name="Hattori M."/>
            <person name="Iwasaki W."/>
        </authorList>
    </citation>
    <scope>NUCLEOTIDE SEQUENCE [LARGE SCALE GENOMIC DNA]</scope>
    <source>
        <strain evidence="11 12">S8</strain>
    </source>
</reference>
<evidence type="ECO:0000256" key="5">
    <source>
        <dbReference type="ARBA" id="ARBA00022519"/>
    </source>
</evidence>
<evidence type="ECO:0000256" key="1">
    <source>
        <dbReference type="ARBA" id="ARBA00004429"/>
    </source>
</evidence>
<evidence type="ECO:0000313" key="11">
    <source>
        <dbReference type="EMBL" id="BBA32422.1"/>
    </source>
</evidence>
<evidence type="ECO:0000256" key="3">
    <source>
        <dbReference type="ARBA" id="ARBA00022448"/>
    </source>
</evidence>
<feature type="domain" description="ABC transmembrane type-2" evidence="10">
    <location>
        <begin position="32"/>
        <end position="264"/>
    </location>
</feature>
<dbReference type="GO" id="GO:0015920">
    <property type="term" value="P:lipopolysaccharide transport"/>
    <property type="evidence" value="ECO:0007669"/>
    <property type="project" value="TreeGrafter"/>
</dbReference>
<comment type="similarity">
    <text evidence="2 9">Belongs to the ABC-2 integral membrane protein family.</text>
</comment>
<dbReference type="RefSeq" id="WP_119628225.1">
    <property type="nucleotide sequence ID" value="NZ_AP017928.1"/>
</dbReference>
<dbReference type="OrthoDB" id="9786910at2"/>
<dbReference type="AlphaFoldDB" id="A0A286P450"/>
<dbReference type="GO" id="GO:0140359">
    <property type="term" value="F:ABC-type transporter activity"/>
    <property type="evidence" value="ECO:0007669"/>
    <property type="project" value="InterPro"/>
</dbReference>
<evidence type="ECO:0000256" key="7">
    <source>
        <dbReference type="ARBA" id="ARBA00022989"/>
    </source>
</evidence>
<feature type="transmembrane region" description="Helical" evidence="9">
    <location>
        <begin position="141"/>
        <end position="167"/>
    </location>
</feature>
<dbReference type="PROSITE" id="PS51012">
    <property type="entry name" value="ABC_TM2"/>
    <property type="match status" value="1"/>
</dbReference>
<feature type="transmembrane region" description="Helical" evidence="9">
    <location>
        <begin position="30"/>
        <end position="55"/>
    </location>
</feature>
<keyword evidence="6 9" id="KW-0812">Transmembrane</keyword>
<evidence type="ECO:0000256" key="6">
    <source>
        <dbReference type="ARBA" id="ARBA00022692"/>
    </source>
</evidence>
<dbReference type="EMBL" id="AP017928">
    <property type="protein sequence ID" value="BBA32422.1"/>
    <property type="molecule type" value="Genomic_DNA"/>
</dbReference>
<keyword evidence="5" id="KW-0997">Cell inner membrane</keyword>
<evidence type="ECO:0000256" key="9">
    <source>
        <dbReference type="RuleBase" id="RU361157"/>
    </source>
</evidence>
<organism evidence="11 12">
    <name type="scientific">Methylocaldum marinum</name>
    <dbReference type="NCBI Taxonomy" id="1432792"/>
    <lineage>
        <taxon>Bacteria</taxon>
        <taxon>Pseudomonadati</taxon>
        <taxon>Pseudomonadota</taxon>
        <taxon>Gammaproteobacteria</taxon>
        <taxon>Methylococcales</taxon>
        <taxon>Methylococcaceae</taxon>
        <taxon>Methylocaldum</taxon>
    </lineage>
</organism>
<dbReference type="PANTHER" id="PTHR30413:SF8">
    <property type="entry name" value="TRANSPORT PERMEASE PROTEIN"/>
    <property type="match status" value="1"/>
</dbReference>
<keyword evidence="4 9" id="KW-1003">Cell membrane</keyword>
<keyword evidence="3 9" id="KW-0813">Transport</keyword>
<dbReference type="InterPro" id="IPR047817">
    <property type="entry name" value="ABC2_TM_bact-type"/>
</dbReference>
<evidence type="ECO:0000313" key="12">
    <source>
        <dbReference type="Proteomes" id="UP000266313"/>
    </source>
</evidence>
<sequence>MRQAKKNLFQYRELILALAWKNISVRYKQAYLGLAWAVLKPIVLVAIFSLVRSLVGIPSDGLPYAVMTFAALLPWIFFQESASEGVGSVTSNAALIKKIYFPREVFPLTAMVTKLVELTVSFLILAALMAYYKVVPNIQALWVPVIILYTMIVALTISFFGAALNVYYRDVSQALPVALQLAMYASPVIYPLSVVKDKLLVNQAVGEWSERLYLLYTANPLVGIIDSFQRVLLKGLPPDFDVVIPGLLLTFTILPFSYLYFKKAEDYFADVI</sequence>
<evidence type="ECO:0000256" key="4">
    <source>
        <dbReference type="ARBA" id="ARBA00022475"/>
    </source>
</evidence>
<keyword evidence="12" id="KW-1185">Reference proteome</keyword>
<proteinExistence type="inferred from homology"/>
<name>A0A286P450_9GAMM</name>
<feature type="transmembrane region" description="Helical" evidence="9">
    <location>
        <begin position="105"/>
        <end position="129"/>
    </location>
</feature>
<dbReference type="KEGG" id="mmai:sS8_0456"/>
<gene>
    <name evidence="11" type="ORF">sS8_0456</name>
</gene>
<dbReference type="Proteomes" id="UP000266313">
    <property type="component" value="Chromosome"/>
</dbReference>
<dbReference type="PANTHER" id="PTHR30413">
    <property type="entry name" value="INNER MEMBRANE TRANSPORT PERMEASE"/>
    <property type="match status" value="1"/>
</dbReference>
<dbReference type="GO" id="GO:0005886">
    <property type="term" value="C:plasma membrane"/>
    <property type="evidence" value="ECO:0007669"/>
    <property type="project" value="UniProtKB-SubCell"/>
</dbReference>
<comment type="subcellular location">
    <subcellularLocation>
        <location evidence="1 9">Cell inner membrane</location>
        <topology evidence="1 9">Multi-pass membrane protein</topology>
    </subcellularLocation>
</comment>
<protein>
    <recommendedName>
        <fullName evidence="9">Transport permease protein</fullName>
    </recommendedName>
</protein>
<accession>A0A286P450</accession>